<evidence type="ECO:0000313" key="9">
    <source>
        <dbReference type="Proteomes" id="UP000241818"/>
    </source>
</evidence>
<dbReference type="Gene3D" id="1.10.1040.10">
    <property type="entry name" value="N-(1-d-carboxylethyl)-l-norvaline Dehydrogenase, domain 2"/>
    <property type="match status" value="1"/>
</dbReference>
<dbReference type="InterPro" id="IPR013752">
    <property type="entry name" value="KPA_reductase"/>
</dbReference>
<dbReference type="GeneID" id="36575170"/>
<dbReference type="EC" id="1.1.1.169" evidence="2"/>
<dbReference type="STRING" id="857342.A0A2T3ASE4"/>
<dbReference type="OrthoDB" id="73846at2759"/>
<dbReference type="PANTHER" id="PTHR43765:SF2">
    <property type="entry name" value="2-DEHYDROPANTOATE 2-REDUCTASE"/>
    <property type="match status" value="1"/>
</dbReference>
<dbReference type="InterPro" id="IPR050838">
    <property type="entry name" value="Ketopantoate_reductase"/>
</dbReference>
<dbReference type="GO" id="GO:0015940">
    <property type="term" value="P:pantothenate biosynthetic process"/>
    <property type="evidence" value="ECO:0007669"/>
    <property type="project" value="InterPro"/>
</dbReference>
<dbReference type="InterPro" id="IPR013332">
    <property type="entry name" value="KPR_N"/>
</dbReference>
<dbReference type="SUPFAM" id="SSF48179">
    <property type="entry name" value="6-phosphogluconate dehydrogenase C-terminal domain-like"/>
    <property type="match status" value="1"/>
</dbReference>
<dbReference type="InterPro" id="IPR008927">
    <property type="entry name" value="6-PGluconate_DH-like_C_sf"/>
</dbReference>
<dbReference type="GO" id="GO:0005739">
    <property type="term" value="C:mitochondrion"/>
    <property type="evidence" value="ECO:0007669"/>
    <property type="project" value="TreeGrafter"/>
</dbReference>
<evidence type="ECO:0000256" key="2">
    <source>
        <dbReference type="ARBA" id="ARBA00013014"/>
    </source>
</evidence>
<evidence type="ECO:0000259" key="7">
    <source>
        <dbReference type="Pfam" id="PF08546"/>
    </source>
</evidence>
<dbReference type="GO" id="GO:0050661">
    <property type="term" value="F:NADP binding"/>
    <property type="evidence" value="ECO:0007669"/>
    <property type="project" value="TreeGrafter"/>
</dbReference>
<feature type="domain" description="Ketopantoate reductase C-terminal" evidence="7">
    <location>
        <begin position="202"/>
        <end position="331"/>
    </location>
</feature>
<evidence type="ECO:0000256" key="4">
    <source>
        <dbReference type="ARBA" id="ARBA00023002"/>
    </source>
</evidence>
<dbReference type="Pfam" id="PF02558">
    <property type="entry name" value="ApbA"/>
    <property type="match status" value="1"/>
</dbReference>
<organism evidence="8 9">
    <name type="scientific">Amorphotheca resinae ATCC 22711</name>
    <dbReference type="NCBI Taxonomy" id="857342"/>
    <lineage>
        <taxon>Eukaryota</taxon>
        <taxon>Fungi</taxon>
        <taxon>Dikarya</taxon>
        <taxon>Ascomycota</taxon>
        <taxon>Pezizomycotina</taxon>
        <taxon>Leotiomycetes</taxon>
        <taxon>Helotiales</taxon>
        <taxon>Amorphothecaceae</taxon>
        <taxon>Amorphotheca</taxon>
    </lineage>
</organism>
<keyword evidence="9" id="KW-1185">Reference proteome</keyword>
<evidence type="ECO:0000313" key="8">
    <source>
        <dbReference type="EMBL" id="PSS09252.1"/>
    </source>
</evidence>
<dbReference type="GO" id="GO:0008677">
    <property type="term" value="F:2-dehydropantoate 2-reductase activity"/>
    <property type="evidence" value="ECO:0007669"/>
    <property type="project" value="UniProtKB-EC"/>
</dbReference>
<feature type="domain" description="Ketopantoate reductase N-terminal" evidence="6">
    <location>
        <begin position="13"/>
        <end position="172"/>
    </location>
</feature>
<dbReference type="InParanoid" id="A0A2T3ASE4"/>
<dbReference type="InterPro" id="IPR013328">
    <property type="entry name" value="6PGD_dom2"/>
</dbReference>
<dbReference type="InterPro" id="IPR036291">
    <property type="entry name" value="NAD(P)-bd_dom_sf"/>
</dbReference>
<name>A0A2T3ASE4_AMORE</name>
<dbReference type="InterPro" id="IPR003710">
    <property type="entry name" value="ApbA"/>
</dbReference>
<dbReference type="AlphaFoldDB" id="A0A2T3ASE4"/>
<reference evidence="8 9" key="1">
    <citation type="journal article" date="2018" name="New Phytol.">
        <title>Comparative genomics and transcriptomics depict ericoid mycorrhizal fungi as versatile saprotrophs and plant mutualists.</title>
        <authorList>
            <person name="Martino E."/>
            <person name="Morin E."/>
            <person name="Grelet G.A."/>
            <person name="Kuo A."/>
            <person name="Kohler A."/>
            <person name="Daghino S."/>
            <person name="Barry K.W."/>
            <person name="Cichocki N."/>
            <person name="Clum A."/>
            <person name="Dockter R.B."/>
            <person name="Hainaut M."/>
            <person name="Kuo R.C."/>
            <person name="LaButti K."/>
            <person name="Lindahl B.D."/>
            <person name="Lindquist E.A."/>
            <person name="Lipzen A."/>
            <person name="Khouja H.R."/>
            <person name="Magnuson J."/>
            <person name="Murat C."/>
            <person name="Ohm R.A."/>
            <person name="Singer S.W."/>
            <person name="Spatafora J.W."/>
            <person name="Wang M."/>
            <person name="Veneault-Fourrey C."/>
            <person name="Henrissat B."/>
            <person name="Grigoriev I.V."/>
            <person name="Martin F.M."/>
            <person name="Perotto S."/>
        </authorList>
    </citation>
    <scope>NUCLEOTIDE SEQUENCE [LARGE SCALE GENOMIC DNA]</scope>
    <source>
        <strain evidence="8 9">ATCC 22711</strain>
    </source>
</reference>
<proteinExistence type="inferred from homology"/>
<dbReference type="EMBL" id="KZ679017">
    <property type="protein sequence ID" value="PSS09252.1"/>
    <property type="molecule type" value="Genomic_DNA"/>
</dbReference>
<keyword evidence="3" id="KW-0521">NADP</keyword>
<keyword evidence="4" id="KW-0560">Oxidoreductase</keyword>
<dbReference type="SUPFAM" id="SSF51735">
    <property type="entry name" value="NAD(P)-binding Rossmann-fold domains"/>
    <property type="match status" value="1"/>
</dbReference>
<evidence type="ECO:0000256" key="5">
    <source>
        <dbReference type="ARBA" id="ARBA00032024"/>
    </source>
</evidence>
<sequence>MSTATPRSPSGRIHILGLGNLGRLFAHALAKVENAPPITLLLHRASLADEWEKVGRRIEITTDGVPDRTGPFDVELVSPQGSQHIIDNLIVATKTTKTIPAVSAIKHRLTSDSTILFTQNGMGTVEELTKALFEDPSTRPNYLACVTSHGVYSQGPFRSVHAGRASVTIGRVAHSKAPQYLIDKIVQAPVLSAREVTPSELLRLQFEKLVVNAMINPLTAVFNCRNGELFNRTAIVRIMRLLLRETCQVLLSLPELRDDPTTPSRFSTQNLETVVLDVAEKTAMNTSSMLQDVRAGRETEIDYINGYIVKRGREAGIDCRNNEKLVQMVKEGIVITVDEASQYFPEYHEKNS</sequence>
<dbReference type="Gene3D" id="3.40.50.720">
    <property type="entry name" value="NAD(P)-binding Rossmann-like Domain"/>
    <property type="match status" value="1"/>
</dbReference>
<dbReference type="NCBIfam" id="TIGR00745">
    <property type="entry name" value="apbA_panE"/>
    <property type="match status" value="1"/>
</dbReference>
<accession>A0A2T3ASE4</accession>
<dbReference type="Proteomes" id="UP000241818">
    <property type="component" value="Unassembled WGS sequence"/>
</dbReference>
<dbReference type="PANTHER" id="PTHR43765">
    <property type="entry name" value="2-DEHYDROPANTOATE 2-REDUCTASE-RELATED"/>
    <property type="match status" value="1"/>
</dbReference>
<comment type="similarity">
    <text evidence="1">Belongs to the ketopantoate reductase family.</text>
</comment>
<dbReference type="RefSeq" id="XP_024717550.1">
    <property type="nucleotide sequence ID" value="XM_024867089.1"/>
</dbReference>
<evidence type="ECO:0000259" key="6">
    <source>
        <dbReference type="Pfam" id="PF02558"/>
    </source>
</evidence>
<evidence type="ECO:0000256" key="1">
    <source>
        <dbReference type="ARBA" id="ARBA00007870"/>
    </source>
</evidence>
<protein>
    <recommendedName>
        <fullName evidence="2">2-dehydropantoate 2-reductase</fullName>
        <ecNumber evidence="2">1.1.1.169</ecNumber>
    </recommendedName>
    <alternativeName>
        <fullName evidence="5">Ketopantoate reductase</fullName>
    </alternativeName>
</protein>
<dbReference type="FunCoup" id="A0A2T3ASE4">
    <property type="interactions" value="126"/>
</dbReference>
<gene>
    <name evidence="8" type="ORF">M430DRAFT_37264</name>
</gene>
<evidence type="ECO:0000256" key="3">
    <source>
        <dbReference type="ARBA" id="ARBA00022857"/>
    </source>
</evidence>
<dbReference type="Pfam" id="PF08546">
    <property type="entry name" value="ApbA_C"/>
    <property type="match status" value="1"/>
</dbReference>